<protein>
    <submittedName>
        <fullName evidence="3">Uncharacterized protein</fullName>
    </submittedName>
</protein>
<keyword evidence="2" id="KW-1133">Transmembrane helix</keyword>
<reference evidence="3 4" key="1">
    <citation type="submission" date="2014-02" db="EMBL/GenBank/DDBJ databases">
        <title>The small core and large imbalanced accessory genome model reveals a collaborative survival strategy of Sorangium cellulosum strains in nature.</title>
        <authorList>
            <person name="Han K."/>
            <person name="Peng R."/>
            <person name="Blom J."/>
            <person name="Li Y.-Z."/>
        </authorList>
    </citation>
    <scope>NUCLEOTIDE SEQUENCE [LARGE SCALE GENOMIC DNA]</scope>
    <source>
        <strain evidence="3 4">So0011-07</strain>
    </source>
</reference>
<evidence type="ECO:0000313" key="3">
    <source>
        <dbReference type="EMBL" id="KYF91404.1"/>
    </source>
</evidence>
<keyword evidence="2" id="KW-0472">Membrane</keyword>
<keyword evidence="2" id="KW-0812">Transmembrane</keyword>
<feature type="transmembrane region" description="Helical" evidence="2">
    <location>
        <begin position="153"/>
        <end position="175"/>
    </location>
</feature>
<proteinExistence type="predicted"/>
<feature type="compositionally biased region" description="Low complexity" evidence="1">
    <location>
        <begin position="191"/>
        <end position="214"/>
    </location>
</feature>
<evidence type="ECO:0000313" key="4">
    <source>
        <dbReference type="Proteomes" id="UP000075635"/>
    </source>
</evidence>
<dbReference type="Proteomes" id="UP000075635">
    <property type="component" value="Unassembled WGS sequence"/>
</dbReference>
<feature type="region of interest" description="Disordered" evidence="1">
    <location>
        <begin position="189"/>
        <end position="214"/>
    </location>
</feature>
<evidence type="ECO:0000256" key="1">
    <source>
        <dbReference type="SAM" id="MobiDB-lite"/>
    </source>
</evidence>
<evidence type="ECO:0000256" key="2">
    <source>
        <dbReference type="SAM" id="Phobius"/>
    </source>
</evidence>
<gene>
    <name evidence="3" type="ORF">BE17_37425</name>
</gene>
<organism evidence="3 4">
    <name type="scientific">Sorangium cellulosum</name>
    <name type="common">Polyangium cellulosum</name>
    <dbReference type="NCBI Taxonomy" id="56"/>
    <lineage>
        <taxon>Bacteria</taxon>
        <taxon>Pseudomonadati</taxon>
        <taxon>Myxococcota</taxon>
        <taxon>Polyangia</taxon>
        <taxon>Polyangiales</taxon>
        <taxon>Polyangiaceae</taxon>
        <taxon>Sorangium</taxon>
    </lineage>
</organism>
<name>A0A150SG23_SORCE</name>
<feature type="transmembrane region" description="Helical" evidence="2">
    <location>
        <begin position="111"/>
        <end position="133"/>
    </location>
</feature>
<sequence>MAAASSSRLRVMGGLAVMAFVVHGGNHARRGSPQDLLWMCNVAPLLLAAGCFFARPDLAAIALLWLAFGTPMWLLDIATGSGIILTTFLPHVLCPIVAVLAVREMGLPRRAWLKATGALLALVGLARALTSPAANVNLSHRVWSGWEAMFPQYYPFFAVVAAAAALTFFVLDRALSAWLAPSRRGAAEGIASSTPARESASPPSSPGSISRRLR</sequence>
<comment type="caution">
    <text evidence="3">The sequence shown here is derived from an EMBL/GenBank/DDBJ whole genome shotgun (WGS) entry which is preliminary data.</text>
</comment>
<accession>A0A150SG23</accession>
<dbReference type="EMBL" id="JEMB01001024">
    <property type="protein sequence ID" value="KYF91404.1"/>
    <property type="molecule type" value="Genomic_DNA"/>
</dbReference>
<dbReference type="AlphaFoldDB" id="A0A150SG23"/>
<feature type="transmembrane region" description="Helical" evidence="2">
    <location>
        <begin position="81"/>
        <end position="102"/>
    </location>
</feature>